<reference key="1">
    <citation type="journal article" date="2011" name="Mol. Biol. Evol.">
        <title>Unity in variety -- the pan-genome of the Chlamydiae.</title>
        <authorList>
            <person name="Collingro A."/>
            <person name="Tischler P."/>
            <person name="Weinmaier T."/>
            <person name="Penz T."/>
            <person name="Heinz E."/>
            <person name="Brunham R.C."/>
            <person name="Read T.D."/>
            <person name="Bavoil P.M."/>
            <person name="Sachse K."/>
            <person name="Kahane S."/>
            <person name="Friedman M.G."/>
            <person name="Rattei T."/>
            <person name="Myers G.S.A."/>
            <person name="Horn M."/>
        </authorList>
    </citation>
    <scope>NUCLEOTIDE SEQUENCE</scope>
    <source>
        <strain>Z</strain>
    </source>
</reference>
<dbReference type="AlphaFoldDB" id="F8L5S5"/>
<accession>F8L5S5</accession>
<dbReference type="Proteomes" id="UP000000496">
    <property type="component" value="Chromosome gsn.131"/>
</dbReference>
<organism evidence="1 2">
    <name type="scientific">Simkania negevensis (strain ATCC VR-1471 / DSM 27360 / Z)</name>
    <dbReference type="NCBI Taxonomy" id="331113"/>
    <lineage>
        <taxon>Bacteria</taxon>
        <taxon>Pseudomonadati</taxon>
        <taxon>Chlamydiota</taxon>
        <taxon>Chlamydiia</taxon>
        <taxon>Parachlamydiales</taxon>
        <taxon>Simkaniaceae</taxon>
        <taxon>Simkania</taxon>
    </lineage>
</organism>
<dbReference type="KEGG" id="sng:SNE_A01900"/>
<proteinExistence type="predicted"/>
<dbReference type="HOGENOM" id="CLU_1712049_0_0_0"/>
<dbReference type="STRING" id="331113.SNE_A01900"/>
<name>F8L5S5_SIMNZ</name>
<evidence type="ECO:0000313" key="2">
    <source>
        <dbReference type="Proteomes" id="UP000000496"/>
    </source>
</evidence>
<dbReference type="RefSeq" id="WP_013942534.1">
    <property type="nucleotide sequence ID" value="NC_015713.1"/>
</dbReference>
<keyword evidence="2" id="KW-1185">Reference proteome</keyword>
<evidence type="ECO:0000313" key="1">
    <source>
        <dbReference type="EMBL" id="CCB88067.1"/>
    </source>
</evidence>
<sequence length="153" mass="17982">MKKRPFILLELFIALALVALFSLPLVHGQIFYVREQKKRLLEIEKELKAEQCFYRVCEVLTEKHPLHKISGKSVTDPFSLDDNKITFDFGLLGKQTYYWHYHLYSNVSQEKPCRKLHVKICFLEKRRGTCDTKAKFADAKYGFTLTTKQTSNM</sequence>
<protein>
    <submittedName>
        <fullName evidence="1">Uncharacterized protein</fullName>
    </submittedName>
</protein>
<gene>
    <name evidence="1" type="ordered locus">SNE_A01900</name>
</gene>
<reference evidence="1 2" key="2">
    <citation type="journal article" date="2011" name="Mol. Biol. Evol.">
        <title>Unity in variety--the pan-genome of the Chlamydiae.</title>
        <authorList>
            <person name="Collingro A."/>
            <person name="Tischler P."/>
            <person name="Weinmaier T."/>
            <person name="Penz T."/>
            <person name="Heinz E."/>
            <person name="Brunham R.C."/>
            <person name="Read T.D."/>
            <person name="Bavoil P.M."/>
            <person name="Sachse K."/>
            <person name="Kahane S."/>
            <person name="Friedman M.G."/>
            <person name="Rattei T."/>
            <person name="Myers G.S."/>
            <person name="Horn M."/>
        </authorList>
    </citation>
    <scope>NUCLEOTIDE SEQUENCE [LARGE SCALE GENOMIC DNA]</scope>
    <source>
        <strain evidence="2">ATCC VR-1471 / Z</strain>
    </source>
</reference>
<dbReference type="EMBL" id="FR872582">
    <property type="protein sequence ID" value="CCB88067.1"/>
    <property type="molecule type" value="Genomic_DNA"/>
</dbReference>